<dbReference type="AlphaFoldDB" id="A0A8H6XHS4"/>
<comment type="caution">
    <text evidence="2">The sequence shown here is derived from an EMBL/GenBank/DDBJ whole genome shotgun (WGS) entry which is preliminary data.</text>
</comment>
<evidence type="ECO:0000256" key="1">
    <source>
        <dbReference type="SAM" id="MobiDB-lite"/>
    </source>
</evidence>
<accession>A0A8H6XHS4</accession>
<feature type="region of interest" description="Disordered" evidence="1">
    <location>
        <begin position="51"/>
        <end position="85"/>
    </location>
</feature>
<keyword evidence="3" id="KW-1185">Reference proteome</keyword>
<gene>
    <name evidence="2" type="ORF">MSAN_02030600</name>
</gene>
<name>A0A8H6XHS4_9AGAR</name>
<organism evidence="2 3">
    <name type="scientific">Mycena sanguinolenta</name>
    <dbReference type="NCBI Taxonomy" id="230812"/>
    <lineage>
        <taxon>Eukaryota</taxon>
        <taxon>Fungi</taxon>
        <taxon>Dikarya</taxon>
        <taxon>Basidiomycota</taxon>
        <taxon>Agaricomycotina</taxon>
        <taxon>Agaricomycetes</taxon>
        <taxon>Agaricomycetidae</taxon>
        <taxon>Agaricales</taxon>
        <taxon>Marasmiineae</taxon>
        <taxon>Mycenaceae</taxon>
        <taxon>Mycena</taxon>
    </lineage>
</organism>
<dbReference type="Proteomes" id="UP000623467">
    <property type="component" value="Unassembled WGS sequence"/>
</dbReference>
<dbReference type="EMBL" id="JACAZH010000026">
    <property type="protein sequence ID" value="KAF7341763.1"/>
    <property type="molecule type" value="Genomic_DNA"/>
</dbReference>
<evidence type="ECO:0000313" key="2">
    <source>
        <dbReference type="EMBL" id="KAF7341763.1"/>
    </source>
</evidence>
<reference evidence="2" key="1">
    <citation type="submission" date="2020-05" db="EMBL/GenBank/DDBJ databases">
        <title>Mycena genomes resolve the evolution of fungal bioluminescence.</title>
        <authorList>
            <person name="Tsai I.J."/>
        </authorList>
    </citation>
    <scope>NUCLEOTIDE SEQUENCE</scope>
    <source>
        <strain evidence="2">160909Yilan</strain>
    </source>
</reference>
<protein>
    <submittedName>
        <fullName evidence="2">Uncharacterized protein</fullName>
    </submittedName>
</protein>
<proteinExistence type="predicted"/>
<evidence type="ECO:0000313" key="3">
    <source>
        <dbReference type="Proteomes" id="UP000623467"/>
    </source>
</evidence>
<sequence length="145" mass="15875">MRPTFPQRLRPARHVLRPVPADFHHVSTQGPSADGVYNPVLVFAECPRDWKREQRDDESEADCLALDSHAGRPPPPHDNAAPQRGIGTECRSSIWCSEPHALRLHLWLNTGANEDDGGGGGYLSSPAESETVVGCRLPWSGFGSE</sequence>